<protein>
    <recommendedName>
        <fullName evidence="2">Heme chaperone HemW</fullName>
    </recommendedName>
</protein>
<dbReference type="GO" id="GO:0005737">
    <property type="term" value="C:cytoplasm"/>
    <property type="evidence" value="ECO:0007669"/>
    <property type="project" value="UniProtKB-SubCell"/>
</dbReference>
<evidence type="ECO:0000256" key="2">
    <source>
        <dbReference type="RuleBase" id="RU364116"/>
    </source>
</evidence>
<dbReference type="PROSITE" id="PS51918">
    <property type="entry name" value="RADICAL_SAM"/>
    <property type="match status" value="1"/>
</dbReference>
<keyword evidence="2" id="KW-0949">S-adenosyl-L-methionine</keyword>
<dbReference type="SFLD" id="SFLDG01065">
    <property type="entry name" value="anaerobic_coproporphyrinogen-I"/>
    <property type="match status" value="1"/>
</dbReference>
<comment type="function">
    <text evidence="2">Probably acts as a heme chaperone, transferring heme to an unknown acceptor. Binds one molecule of heme per monomer, possibly covalently. Binds 1 [4Fe-4S] cluster. The cluster is coordinated with 3 cysteines and an exchangeable S-adenosyl-L-methionine.</text>
</comment>
<dbReference type="SFLD" id="SFLDF00562">
    <property type="entry name" value="HemN-like__clustered_with_heat"/>
    <property type="match status" value="1"/>
</dbReference>
<comment type="similarity">
    <text evidence="1">Belongs to the anaerobic coproporphyrinogen-III oxidase family. HemW subfamily.</text>
</comment>
<dbReference type="SUPFAM" id="SSF102114">
    <property type="entry name" value="Radical SAM enzymes"/>
    <property type="match status" value="1"/>
</dbReference>
<dbReference type="Pfam" id="PF04055">
    <property type="entry name" value="Radical_SAM"/>
    <property type="match status" value="1"/>
</dbReference>
<dbReference type="InterPro" id="IPR006638">
    <property type="entry name" value="Elp3/MiaA/NifB-like_rSAM"/>
</dbReference>
<dbReference type="InterPro" id="IPR010723">
    <property type="entry name" value="HemN_C"/>
</dbReference>
<organism evidence="4 5">
    <name type="scientific">Henriciella mobilis</name>
    <dbReference type="NCBI Taxonomy" id="2305467"/>
    <lineage>
        <taxon>Bacteria</taxon>
        <taxon>Pseudomonadati</taxon>
        <taxon>Pseudomonadota</taxon>
        <taxon>Alphaproteobacteria</taxon>
        <taxon>Hyphomonadales</taxon>
        <taxon>Hyphomonadaceae</taxon>
        <taxon>Henriciella</taxon>
    </lineage>
</organism>
<dbReference type="GO" id="GO:0046872">
    <property type="term" value="F:metal ion binding"/>
    <property type="evidence" value="ECO:0007669"/>
    <property type="project" value="UniProtKB-UniRule"/>
</dbReference>
<reference evidence="4 5" key="1">
    <citation type="submission" date="2018-08" db="EMBL/GenBank/DDBJ databases">
        <title>Henriciella mobilis sp. nov., isolated from seawater.</title>
        <authorList>
            <person name="Cheng H."/>
            <person name="Wu Y.-H."/>
            <person name="Xu X.-W."/>
            <person name="Guo L.-L."/>
        </authorList>
    </citation>
    <scope>NUCLEOTIDE SEQUENCE [LARGE SCALE GENOMIC DNA]</scope>
    <source>
        <strain evidence="4 5">JN25</strain>
    </source>
</reference>
<comment type="subcellular location">
    <subcellularLocation>
        <location evidence="2">Cytoplasm</location>
    </subcellularLocation>
</comment>
<dbReference type="PANTHER" id="PTHR13932">
    <property type="entry name" value="COPROPORPHYRINIGEN III OXIDASE"/>
    <property type="match status" value="1"/>
</dbReference>
<keyword evidence="2" id="KW-0411">Iron-sulfur</keyword>
<dbReference type="SMART" id="SM00729">
    <property type="entry name" value="Elp3"/>
    <property type="match status" value="1"/>
</dbReference>
<dbReference type="GO" id="GO:0006779">
    <property type="term" value="P:porphyrin-containing compound biosynthetic process"/>
    <property type="evidence" value="ECO:0007669"/>
    <property type="project" value="InterPro"/>
</dbReference>
<dbReference type="InterPro" id="IPR058240">
    <property type="entry name" value="rSAM_sf"/>
</dbReference>
<name>A0A399R7K2_9PROT</name>
<dbReference type="GO" id="GO:0004109">
    <property type="term" value="F:coproporphyrinogen oxidase activity"/>
    <property type="evidence" value="ECO:0007669"/>
    <property type="project" value="InterPro"/>
</dbReference>
<keyword evidence="2" id="KW-0479">Metal-binding</keyword>
<dbReference type="EMBL" id="QWFX01000016">
    <property type="protein sequence ID" value="RIJ26634.1"/>
    <property type="molecule type" value="Genomic_DNA"/>
</dbReference>
<dbReference type="Pfam" id="PF06969">
    <property type="entry name" value="HemN_C"/>
    <property type="match status" value="1"/>
</dbReference>
<dbReference type="NCBIfam" id="TIGR00539">
    <property type="entry name" value="hemN_rel"/>
    <property type="match status" value="1"/>
</dbReference>
<keyword evidence="2" id="KW-0143">Chaperone</keyword>
<keyword evidence="2" id="KW-0408">Iron</keyword>
<evidence type="ECO:0000313" key="4">
    <source>
        <dbReference type="EMBL" id="RIJ26634.1"/>
    </source>
</evidence>
<proteinExistence type="inferred from homology"/>
<dbReference type="InterPro" id="IPR034505">
    <property type="entry name" value="Coproporphyrinogen-III_oxidase"/>
</dbReference>
<dbReference type="RefSeq" id="WP_119377527.1">
    <property type="nucleotide sequence ID" value="NZ_QWFX01000016.1"/>
</dbReference>
<sequence length="388" mass="41639">MAAGALPAGPAYGFGLYVHWPYCTRICPYCDFNVYAAKDRDNGALVQALRDDLARHARWLPEHPKLGSIYFGGGTPSLMAATDLAALLEDAEKLFGIETGAEITLEANPNDVLSADLEGWAAAGINRLSIGIQSLDEAALTFLGRDHDVSGAREAVVRAGRHFPNHSVDLIYARPGQSPAEWETELSEALALGAPHLSLYELTIAERTAFGKRAGRGELVPMPDDDQADLYELTQQVADAHGLPAYEVSNHARSADVQSRHNLTYWRGGDWIGLGPGAHGRLTIGGQRIATHAALKPADYQASVVETEKPVGETLSPIGNARELLALGLRPDEGFDAARIEALTGTPLLNDALETFMEQGLVLREGTRIALTPEGRLLADRIAAELSP</sequence>
<keyword evidence="5" id="KW-1185">Reference proteome</keyword>
<dbReference type="CDD" id="cd01335">
    <property type="entry name" value="Radical_SAM"/>
    <property type="match status" value="1"/>
</dbReference>
<dbReference type="SFLD" id="SFLDS00029">
    <property type="entry name" value="Radical_SAM"/>
    <property type="match status" value="1"/>
</dbReference>
<gene>
    <name evidence="4" type="primary">hemW</name>
    <name evidence="4" type="ORF">D1223_16905</name>
</gene>
<dbReference type="Gene3D" id="3.30.750.200">
    <property type="match status" value="1"/>
</dbReference>
<feature type="domain" description="Radical SAM core" evidence="3">
    <location>
        <begin position="8"/>
        <end position="244"/>
    </location>
</feature>
<evidence type="ECO:0000259" key="3">
    <source>
        <dbReference type="PROSITE" id="PS51918"/>
    </source>
</evidence>
<keyword evidence="2" id="KW-0004">4Fe-4S</keyword>
<dbReference type="Proteomes" id="UP000266385">
    <property type="component" value="Unassembled WGS sequence"/>
</dbReference>
<keyword evidence="2" id="KW-0963">Cytoplasm</keyword>
<dbReference type="AlphaFoldDB" id="A0A399R7K2"/>
<dbReference type="InterPro" id="IPR007197">
    <property type="entry name" value="rSAM"/>
</dbReference>
<comment type="caution">
    <text evidence="4">The sequence shown here is derived from an EMBL/GenBank/DDBJ whole genome shotgun (WGS) entry which is preliminary data.</text>
</comment>
<dbReference type="OrthoDB" id="9808022at2"/>
<dbReference type="PANTHER" id="PTHR13932:SF5">
    <property type="entry name" value="RADICAL S-ADENOSYL METHIONINE DOMAIN-CONTAINING PROTEIN 1, MITOCHONDRIAL"/>
    <property type="match status" value="1"/>
</dbReference>
<evidence type="ECO:0000313" key="5">
    <source>
        <dbReference type="Proteomes" id="UP000266385"/>
    </source>
</evidence>
<dbReference type="GO" id="GO:0051539">
    <property type="term" value="F:4 iron, 4 sulfur cluster binding"/>
    <property type="evidence" value="ECO:0007669"/>
    <property type="project" value="UniProtKB-UniRule"/>
</dbReference>
<dbReference type="SFLD" id="SFLDF00288">
    <property type="entry name" value="HemN-like__clustered_with_nucl"/>
    <property type="match status" value="1"/>
</dbReference>
<evidence type="ECO:0000256" key="1">
    <source>
        <dbReference type="ARBA" id="ARBA00006100"/>
    </source>
</evidence>
<keyword evidence="2" id="KW-0349">Heme</keyword>
<accession>A0A399R7K2</accession>
<dbReference type="InterPro" id="IPR004559">
    <property type="entry name" value="HemW-like"/>
</dbReference>